<evidence type="ECO:0000313" key="2">
    <source>
        <dbReference type="Proteomes" id="UP000095283"/>
    </source>
</evidence>
<dbReference type="InterPro" id="IPR013087">
    <property type="entry name" value="Znf_C2H2_type"/>
</dbReference>
<accession>A0A1I7WYJ7</accession>
<sequence length="179" mass="20760">MDILTQQSLSSPCPCVSCGHFFIRDRTMLGHLFSILHTVDSAASIPQVLRISMMFIVLFDNFPFFTFIQLARSSTTLLCTIFFLVTKEIHNSLPGSICVFFSLNNTKLCEVCYHFGTMKNEKISIKVNRKSKNKMCYHFETHWNIIEHGTHAELMERRGAFYDMTQSQILRVQETKELF</sequence>
<evidence type="ECO:0000259" key="1">
    <source>
        <dbReference type="PROSITE" id="PS00028"/>
    </source>
</evidence>
<organism evidence="2 3">
    <name type="scientific">Heterorhabditis bacteriophora</name>
    <name type="common">Entomopathogenic nematode worm</name>
    <dbReference type="NCBI Taxonomy" id="37862"/>
    <lineage>
        <taxon>Eukaryota</taxon>
        <taxon>Metazoa</taxon>
        <taxon>Ecdysozoa</taxon>
        <taxon>Nematoda</taxon>
        <taxon>Chromadorea</taxon>
        <taxon>Rhabditida</taxon>
        <taxon>Rhabditina</taxon>
        <taxon>Rhabditomorpha</taxon>
        <taxon>Strongyloidea</taxon>
        <taxon>Heterorhabditidae</taxon>
        <taxon>Heterorhabditis</taxon>
    </lineage>
</organism>
<keyword evidence="2" id="KW-1185">Reference proteome</keyword>
<dbReference type="Proteomes" id="UP000095283">
    <property type="component" value="Unplaced"/>
</dbReference>
<reference evidence="3" key="1">
    <citation type="submission" date="2016-11" db="UniProtKB">
        <authorList>
            <consortium name="WormBaseParasite"/>
        </authorList>
    </citation>
    <scope>IDENTIFICATION</scope>
</reference>
<dbReference type="WBParaSite" id="Hba_10262">
    <property type="protein sequence ID" value="Hba_10262"/>
    <property type="gene ID" value="Hba_10262"/>
</dbReference>
<name>A0A1I7WYJ7_HETBA</name>
<feature type="domain" description="C2H2-type" evidence="1">
    <location>
        <begin position="13"/>
        <end position="37"/>
    </location>
</feature>
<proteinExistence type="predicted"/>
<dbReference type="AlphaFoldDB" id="A0A1I7WYJ7"/>
<evidence type="ECO:0000313" key="3">
    <source>
        <dbReference type="WBParaSite" id="Hba_10262"/>
    </source>
</evidence>
<dbReference type="PROSITE" id="PS00028">
    <property type="entry name" value="ZINC_FINGER_C2H2_1"/>
    <property type="match status" value="1"/>
</dbReference>
<protein>
    <submittedName>
        <fullName evidence="3">C2H2-type domain-containing protein</fullName>
    </submittedName>
</protein>